<accession>A0A166TQF5</accession>
<dbReference type="Proteomes" id="UP000076552">
    <property type="component" value="Unassembled WGS sequence"/>
</dbReference>
<dbReference type="PRINTS" id="PR01415">
    <property type="entry name" value="ANKYRIN"/>
</dbReference>
<dbReference type="Pfam" id="PF12796">
    <property type="entry name" value="Ank_2"/>
    <property type="match status" value="2"/>
</dbReference>
<reference evidence="4 5" key="1">
    <citation type="submission" date="2015-06" db="EMBL/GenBank/DDBJ databases">
        <title>Survival trade-offs in plant roots during colonization by closely related pathogenic and mutualistic fungi.</title>
        <authorList>
            <person name="Hacquard S."/>
            <person name="Kracher B."/>
            <person name="Hiruma K."/>
            <person name="Weinman A."/>
            <person name="Muench P."/>
            <person name="Garrido Oter R."/>
            <person name="Ver Loren van Themaat E."/>
            <person name="Dallerey J.-F."/>
            <person name="Damm U."/>
            <person name="Henrissat B."/>
            <person name="Lespinet O."/>
            <person name="Thon M."/>
            <person name="Kemen E."/>
            <person name="McHardy A.C."/>
            <person name="Schulze-Lefert P."/>
            <person name="O'Connell R.J."/>
        </authorList>
    </citation>
    <scope>NUCLEOTIDE SEQUENCE [LARGE SCALE GENOMIC DNA]</scope>
    <source>
        <strain evidence="4 5">0861</strain>
    </source>
</reference>
<dbReference type="GO" id="GO:0045944">
    <property type="term" value="P:positive regulation of transcription by RNA polymerase II"/>
    <property type="evidence" value="ECO:0007669"/>
    <property type="project" value="TreeGrafter"/>
</dbReference>
<dbReference type="AlphaFoldDB" id="A0A166TQF5"/>
<name>A0A166TQF5_9PEZI</name>
<feature type="repeat" description="ANK" evidence="3">
    <location>
        <begin position="675"/>
        <end position="707"/>
    </location>
</feature>
<dbReference type="InterPro" id="IPR050663">
    <property type="entry name" value="Ankyrin-SOCS_Box"/>
</dbReference>
<organism evidence="4 5">
    <name type="scientific">Colletotrichum tofieldiae</name>
    <dbReference type="NCBI Taxonomy" id="708197"/>
    <lineage>
        <taxon>Eukaryota</taxon>
        <taxon>Fungi</taxon>
        <taxon>Dikarya</taxon>
        <taxon>Ascomycota</taxon>
        <taxon>Pezizomycotina</taxon>
        <taxon>Sordariomycetes</taxon>
        <taxon>Hypocreomycetidae</taxon>
        <taxon>Glomerellales</taxon>
        <taxon>Glomerellaceae</taxon>
        <taxon>Colletotrichum</taxon>
        <taxon>Colletotrichum spaethianum species complex</taxon>
    </lineage>
</organism>
<protein>
    <submittedName>
        <fullName evidence="4">Ankyrin repeat protein</fullName>
    </submittedName>
</protein>
<evidence type="ECO:0000313" key="4">
    <source>
        <dbReference type="EMBL" id="KZL72372.1"/>
    </source>
</evidence>
<dbReference type="Gene3D" id="1.25.40.20">
    <property type="entry name" value="Ankyrin repeat-containing domain"/>
    <property type="match status" value="3"/>
</dbReference>
<dbReference type="PANTHER" id="PTHR24193:SF121">
    <property type="entry name" value="ADA2A-CONTAINING COMPLEX COMPONENT 3, ISOFORM D"/>
    <property type="match status" value="1"/>
</dbReference>
<dbReference type="InterPro" id="IPR036770">
    <property type="entry name" value="Ankyrin_rpt-contain_sf"/>
</dbReference>
<dbReference type="PROSITE" id="PS50297">
    <property type="entry name" value="ANK_REP_REGION"/>
    <property type="match status" value="5"/>
</dbReference>
<feature type="repeat" description="ANK" evidence="3">
    <location>
        <begin position="935"/>
        <end position="967"/>
    </location>
</feature>
<evidence type="ECO:0000313" key="5">
    <source>
        <dbReference type="Proteomes" id="UP000076552"/>
    </source>
</evidence>
<evidence type="ECO:0000256" key="1">
    <source>
        <dbReference type="ARBA" id="ARBA00022737"/>
    </source>
</evidence>
<dbReference type="PROSITE" id="PS50088">
    <property type="entry name" value="ANK_REPEAT"/>
    <property type="match status" value="6"/>
</dbReference>
<keyword evidence="2 3" id="KW-0040">ANK repeat</keyword>
<keyword evidence="5" id="KW-1185">Reference proteome</keyword>
<dbReference type="Pfam" id="PF00023">
    <property type="entry name" value="Ank"/>
    <property type="match status" value="1"/>
</dbReference>
<evidence type="ECO:0000256" key="2">
    <source>
        <dbReference type="ARBA" id="ARBA00023043"/>
    </source>
</evidence>
<feature type="repeat" description="ANK" evidence="3">
    <location>
        <begin position="710"/>
        <end position="742"/>
    </location>
</feature>
<feature type="repeat" description="ANK" evidence="3">
    <location>
        <begin position="826"/>
        <end position="858"/>
    </location>
</feature>
<keyword evidence="1" id="KW-0677">Repeat</keyword>
<dbReference type="GO" id="GO:0005634">
    <property type="term" value="C:nucleus"/>
    <property type="evidence" value="ECO:0007669"/>
    <property type="project" value="TreeGrafter"/>
</dbReference>
<feature type="repeat" description="ANK" evidence="3">
    <location>
        <begin position="861"/>
        <end position="897"/>
    </location>
</feature>
<dbReference type="InterPro" id="IPR002110">
    <property type="entry name" value="Ankyrin_rpt"/>
</dbReference>
<evidence type="ECO:0000256" key="3">
    <source>
        <dbReference type="PROSITE-ProRule" id="PRU00023"/>
    </source>
</evidence>
<comment type="caution">
    <text evidence="4">The sequence shown here is derived from an EMBL/GenBank/DDBJ whole genome shotgun (WGS) entry which is preliminary data.</text>
</comment>
<dbReference type="SUPFAM" id="SSF48403">
    <property type="entry name" value="Ankyrin repeat"/>
    <property type="match status" value="2"/>
</dbReference>
<dbReference type="PANTHER" id="PTHR24193">
    <property type="entry name" value="ANKYRIN REPEAT PROTEIN"/>
    <property type="match status" value="1"/>
</dbReference>
<feature type="repeat" description="ANK" evidence="3">
    <location>
        <begin position="900"/>
        <end position="932"/>
    </location>
</feature>
<gene>
    <name evidence="4" type="ORF">CT0861_03531</name>
</gene>
<proteinExistence type="predicted"/>
<dbReference type="GO" id="GO:0000976">
    <property type="term" value="F:transcription cis-regulatory region binding"/>
    <property type="evidence" value="ECO:0007669"/>
    <property type="project" value="TreeGrafter"/>
</dbReference>
<sequence>MFLNKNADLGIDTVGKHRVEIRSSIPQRITGCQIECPSPTSIVAGNVIISAEDSTNQYITESTGWMSSFELEDVDLSTPKLGTVETSFYAGPLNEFQHMINDTETQQGTPRLPQEKEFTPFAAHQYQSTWQNPRRTTSINASAFNMSSACLSPRIGDTLWSSNLSLPTFFLLPDVYKVVNNLDISSSFTRDNMVRLQQLISTCSTTQHRLMNASPHLIRIQSTSVILQLVSTLMDKILHWNQTLILSDDATAMSSFVKTDQRMLHLLFSTVIHLCCNNTMEPREFLSFCRWIMKTEMETQLSHYLQKSPTISNAFAEAAVRLLPRSISRVRSLDVKDLFVQIIELYRDESVQISKRVCGLLLHAVIPYFNSVNAVELLIARGAEPDIVTTLKDTYDSGIDNHKGTPLLQAIYNEKVDVIEHFLDSAPSKGWKLGRDYIGNGLSFALALGKIRSAEYLLSKGAEILPHTNVDFTKTEKLIINQQGTSKVAGFPLLYQMLNQRRTLLNRVVYAAALGGQALSKMLLEQNIVQEKSLEIVLCQAIKFNQALAVRTLLQRGVDPNASNCRAGCQIFGNVDPQLLQTHPLQLVVDCDASPEIFYLLFKSGARADESLLSRLGHHLDYRKEARSLIYNLMRKYQSDILGASALASAASNGDLAGCGLLLDLGAPINLHGARGKTSLQVAASGDRLLLVQYLLDQGADVNVPAHDDGGRTALQAAVEFGNKHVARFLLEARADIKAPPAEKDGMTVLEAFAGSSWEFKSVPDTLASDFRNLLALGAPINRSNNNDGNVLHRLIKWCCDYGNECLKIALQAGARVEDRDKFSRGNKTPLQVAAEVWNLEAIQLLLDHGADIHAPPGDEFGRTALQGAVCSSNPAKIPAMVELLLSLGANVNAPPAKKGGVTALQGAAISGDTIIAKKLLERGADVNARPAIEEGRTAIEGAAEHGRFDMVRFLVSVGATGDIERGFDRAIELAETENYFMIADFLREHQYMSAGFGTRMDDMFDGDFFSQSSSQGLVFPEDLENFNFQS</sequence>
<dbReference type="SMART" id="SM00248">
    <property type="entry name" value="ANK"/>
    <property type="match status" value="9"/>
</dbReference>
<dbReference type="EMBL" id="LFIV01000059">
    <property type="protein sequence ID" value="KZL72372.1"/>
    <property type="molecule type" value="Genomic_DNA"/>
</dbReference>
<dbReference type="STRING" id="708197.A0A166TQF5"/>